<dbReference type="AlphaFoldDB" id="A8QC08"/>
<dbReference type="Proteomes" id="UP000008837">
    <property type="component" value="Unassembled WGS sequence"/>
</dbReference>
<organism evidence="2 3">
    <name type="scientific">Malassezia globosa (strain ATCC MYA-4612 / CBS 7966)</name>
    <name type="common">Dandruff-associated fungus</name>
    <dbReference type="NCBI Taxonomy" id="425265"/>
    <lineage>
        <taxon>Eukaryota</taxon>
        <taxon>Fungi</taxon>
        <taxon>Dikarya</taxon>
        <taxon>Basidiomycota</taxon>
        <taxon>Ustilaginomycotina</taxon>
        <taxon>Malasseziomycetes</taxon>
        <taxon>Malasseziales</taxon>
        <taxon>Malasseziaceae</taxon>
        <taxon>Malassezia</taxon>
    </lineage>
</organism>
<keyword evidence="3" id="KW-1185">Reference proteome</keyword>
<protein>
    <recommendedName>
        <fullName evidence="1">Conserved Oligomeric Golgi complex subunit 6 C-terminal domain-containing protein</fullName>
    </recommendedName>
</protein>
<gene>
    <name evidence="2" type="ORF">MGL_3960</name>
</gene>
<proteinExistence type="predicted"/>
<sequence length="291" mass="32998">MDRLQTILDDTLILMDASDPETDDFFSESLPTSAKAARDFRERAASLLQTSMQRLAYWCSAELRRLPLEGADVNMFLREALRRLAAREDLFHSTMAAFAETRAARWPEAFNMALVVGGPPPTYLPRPIELYAHDALRYVSDMLAWIHQAIASERELVTSLFSLLSIPGRSAPRVLDKPSEPENDLALVISAHGIEPKVLEMLIHRVLDRSMAGCCRPLRKRVQQTISAQRDATLILRLYFVLSFYRITIQHTLRESSPLCVTVNEYVRTHAKLTQGFIILPTLLLSMRCNS</sequence>
<dbReference type="PANTHER" id="PTHR21506:SF0">
    <property type="entry name" value="CONSERVED OLIGOMERIC GOLGI COMPLEX SUBUNIT 6"/>
    <property type="match status" value="1"/>
</dbReference>
<accession>A8QC08</accession>
<dbReference type="GeneID" id="5853272"/>
<evidence type="ECO:0000259" key="1">
    <source>
        <dbReference type="Pfam" id="PF20653"/>
    </source>
</evidence>
<dbReference type="Pfam" id="PF20653">
    <property type="entry name" value="COG6_C"/>
    <property type="match status" value="1"/>
</dbReference>
<dbReference type="KEGG" id="mgl:MGL_3960"/>
<evidence type="ECO:0000313" key="2">
    <source>
        <dbReference type="EMBL" id="EDP41752.1"/>
    </source>
</evidence>
<dbReference type="STRING" id="425265.A8QC08"/>
<dbReference type="GO" id="GO:0006891">
    <property type="term" value="P:intra-Golgi vesicle-mediated transport"/>
    <property type="evidence" value="ECO:0007669"/>
    <property type="project" value="InterPro"/>
</dbReference>
<evidence type="ECO:0000313" key="3">
    <source>
        <dbReference type="Proteomes" id="UP000008837"/>
    </source>
</evidence>
<name>A8QC08_MALGO</name>
<dbReference type="InParanoid" id="A8QC08"/>
<dbReference type="InterPro" id="IPR010490">
    <property type="entry name" value="COG6"/>
</dbReference>
<dbReference type="VEuPathDB" id="FungiDB:MGL_3960"/>
<feature type="domain" description="Conserved Oligomeric Golgi complex subunit 6 C-terminal" evidence="1">
    <location>
        <begin position="42"/>
        <end position="267"/>
    </location>
</feature>
<reference evidence="2 3" key="1">
    <citation type="journal article" date="2007" name="Proc. Natl. Acad. Sci. U.S.A.">
        <title>Dandruff-associated Malassezia genomes reveal convergent and divergent virulence traits shared with plant and human fungal pathogens.</title>
        <authorList>
            <person name="Xu J."/>
            <person name="Saunders C.W."/>
            <person name="Hu P."/>
            <person name="Grant R.A."/>
            <person name="Boekhout T."/>
            <person name="Kuramae E.E."/>
            <person name="Kronstad J.W."/>
            <person name="Deangelis Y.M."/>
            <person name="Reeder N.L."/>
            <person name="Johnstone K.R."/>
            <person name="Leland M."/>
            <person name="Fieno A.M."/>
            <person name="Begley W.M."/>
            <person name="Sun Y."/>
            <person name="Lacey M.P."/>
            <person name="Chaudhary T."/>
            <person name="Keough T."/>
            <person name="Chu L."/>
            <person name="Sears R."/>
            <person name="Yuan B."/>
            <person name="Dawson T.L.Jr."/>
        </authorList>
    </citation>
    <scope>NUCLEOTIDE SEQUENCE [LARGE SCALE GENOMIC DNA]</scope>
    <source>
        <strain evidence="3">ATCC MYA-4612 / CBS 7966</strain>
    </source>
</reference>
<dbReference type="GO" id="GO:0017119">
    <property type="term" value="C:Golgi transport complex"/>
    <property type="evidence" value="ECO:0007669"/>
    <property type="project" value="InterPro"/>
</dbReference>
<dbReference type="InterPro" id="IPR048369">
    <property type="entry name" value="COG6_C"/>
</dbReference>
<dbReference type="PANTHER" id="PTHR21506">
    <property type="entry name" value="COMPONENT OF OLIGOMERIC GOLGI COMPLEX 6"/>
    <property type="match status" value="1"/>
</dbReference>
<dbReference type="EMBL" id="AAYY01000016">
    <property type="protein sequence ID" value="EDP41752.1"/>
    <property type="molecule type" value="Genomic_DNA"/>
</dbReference>
<comment type="caution">
    <text evidence="2">The sequence shown here is derived from an EMBL/GenBank/DDBJ whole genome shotgun (WGS) entry which is preliminary data.</text>
</comment>
<dbReference type="OrthoDB" id="272987at2759"/>
<dbReference type="RefSeq" id="XP_001728966.1">
    <property type="nucleotide sequence ID" value="XM_001728914.1"/>
</dbReference>